<dbReference type="EMBL" id="JBHUON010000025">
    <property type="protein sequence ID" value="MFD2866399.1"/>
    <property type="molecule type" value="Genomic_DNA"/>
</dbReference>
<keyword evidence="4" id="KW-1185">Reference proteome</keyword>
<sequence>MKIEQFEDKGLAHYSYAILSECESKIVLIDPARDIAPYLSYAEKNEATIIGVIETHPHADFVSGHLELHQTTRAIIYCSKLLGAEYPHQTFDDGEVLEFGKIKLKALNTPGHSPDSICIVLEHKGVDKAVFTGDTLFIGDCGRPDLREQAGNITSKREELARQMYYSLREKLLVLANEVSVYPAHGAGTLCGKALSDASRSTIGAERVSNWSLQEMSEVQFIQALLEDQPFMPKYFEYDVAVNKRGAAALQGSLANVPIGKPAKINGQLFIVDTRPEQDFKKGHLPGSINIQSDGKFETWLGSIIGPEEAFYLVAASDEMLKQLVSKAAKIGYEIFIEAAFVIEAGSEQTEPLDLGNFMSASTQYTVVDIRNASEVQAQPVFTEAINIPLPELRERILEIPFNKPIVVHCAGGYRSAAGSSIIGNALRFKTKVYDLGESIRQFILA</sequence>
<dbReference type="InterPro" id="IPR001279">
    <property type="entry name" value="Metallo-B-lactamas"/>
</dbReference>
<organism evidence="3 4">
    <name type="scientific">Mucilaginibacter antarcticus</name>
    <dbReference type="NCBI Taxonomy" id="1855725"/>
    <lineage>
        <taxon>Bacteria</taxon>
        <taxon>Pseudomonadati</taxon>
        <taxon>Bacteroidota</taxon>
        <taxon>Sphingobacteriia</taxon>
        <taxon>Sphingobacteriales</taxon>
        <taxon>Sphingobacteriaceae</taxon>
        <taxon>Mucilaginibacter</taxon>
    </lineage>
</organism>
<keyword evidence="1" id="KW-0479">Metal-binding</keyword>
<dbReference type="Pfam" id="PF00753">
    <property type="entry name" value="Lactamase_B"/>
    <property type="match status" value="1"/>
</dbReference>
<dbReference type="PANTHER" id="PTHR43084:SF1">
    <property type="entry name" value="PERSULFIDE DIOXYGENASE ETHE1, MITOCHONDRIAL"/>
    <property type="match status" value="1"/>
</dbReference>
<dbReference type="InterPro" id="IPR036866">
    <property type="entry name" value="RibonucZ/Hydroxyglut_hydro"/>
</dbReference>
<dbReference type="InterPro" id="IPR036873">
    <property type="entry name" value="Rhodanese-like_dom_sf"/>
</dbReference>
<proteinExistence type="predicted"/>
<dbReference type="SMART" id="SM00849">
    <property type="entry name" value="Lactamase_B"/>
    <property type="match status" value="1"/>
</dbReference>
<evidence type="ECO:0000256" key="1">
    <source>
        <dbReference type="ARBA" id="ARBA00022723"/>
    </source>
</evidence>
<reference evidence="4" key="1">
    <citation type="journal article" date="2019" name="Int. J. Syst. Evol. Microbiol.">
        <title>The Global Catalogue of Microorganisms (GCM) 10K type strain sequencing project: providing services to taxonomists for standard genome sequencing and annotation.</title>
        <authorList>
            <consortium name="The Broad Institute Genomics Platform"/>
            <consortium name="The Broad Institute Genome Sequencing Center for Infectious Disease"/>
            <person name="Wu L."/>
            <person name="Ma J."/>
        </authorList>
    </citation>
    <scope>NUCLEOTIDE SEQUENCE [LARGE SCALE GENOMIC DNA]</scope>
    <source>
        <strain evidence="4">KCTC 52232</strain>
    </source>
</reference>
<feature type="domain" description="Rhodanese" evidence="2">
    <location>
        <begin position="265"/>
        <end position="445"/>
    </location>
</feature>
<evidence type="ECO:0000313" key="4">
    <source>
        <dbReference type="Proteomes" id="UP001597601"/>
    </source>
</evidence>
<dbReference type="PROSITE" id="PS50206">
    <property type="entry name" value="RHODANESE_3"/>
    <property type="match status" value="1"/>
</dbReference>
<dbReference type="Proteomes" id="UP001597601">
    <property type="component" value="Unassembled WGS sequence"/>
</dbReference>
<name>A0ABW5XTX2_9SPHI</name>
<dbReference type="InterPro" id="IPR001763">
    <property type="entry name" value="Rhodanese-like_dom"/>
</dbReference>
<dbReference type="CDD" id="cd00158">
    <property type="entry name" value="RHOD"/>
    <property type="match status" value="1"/>
</dbReference>
<dbReference type="Gene3D" id="3.40.250.10">
    <property type="entry name" value="Rhodanese-like domain"/>
    <property type="match status" value="2"/>
</dbReference>
<dbReference type="Gene3D" id="3.60.15.10">
    <property type="entry name" value="Ribonuclease Z/Hydroxyacylglutathione hydrolase-like"/>
    <property type="match status" value="1"/>
</dbReference>
<dbReference type="SUPFAM" id="SSF52821">
    <property type="entry name" value="Rhodanese/Cell cycle control phosphatase"/>
    <property type="match status" value="2"/>
</dbReference>
<dbReference type="InterPro" id="IPR044528">
    <property type="entry name" value="POD-like_MBL-fold"/>
</dbReference>
<dbReference type="SMART" id="SM00450">
    <property type="entry name" value="RHOD"/>
    <property type="match status" value="2"/>
</dbReference>
<accession>A0ABW5XTX2</accession>
<gene>
    <name evidence="3" type="ORF">ACFSYC_17010</name>
</gene>
<dbReference type="Pfam" id="PF00581">
    <property type="entry name" value="Rhodanese"/>
    <property type="match status" value="2"/>
</dbReference>
<dbReference type="CDD" id="cd07724">
    <property type="entry name" value="POD-like_MBL-fold"/>
    <property type="match status" value="1"/>
</dbReference>
<dbReference type="SUPFAM" id="SSF56281">
    <property type="entry name" value="Metallo-hydrolase/oxidoreductase"/>
    <property type="match status" value="1"/>
</dbReference>
<evidence type="ECO:0000259" key="2">
    <source>
        <dbReference type="PROSITE" id="PS50206"/>
    </source>
</evidence>
<comment type="caution">
    <text evidence="3">The sequence shown here is derived from an EMBL/GenBank/DDBJ whole genome shotgun (WGS) entry which is preliminary data.</text>
</comment>
<dbReference type="InterPro" id="IPR051682">
    <property type="entry name" value="Mito_Persulfide_Diox"/>
</dbReference>
<evidence type="ECO:0000313" key="3">
    <source>
        <dbReference type="EMBL" id="MFD2866399.1"/>
    </source>
</evidence>
<protein>
    <submittedName>
        <fullName evidence="3">Rhodanese-like domain-containing protein</fullName>
    </submittedName>
</protein>
<dbReference type="RefSeq" id="WP_377129994.1">
    <property type="nucleotide sequence ID" value="NZ_JBHUON010000025.1"/>
</dbReference>
<dbReference type="PANTHER" id="PTHR43084">
    <property type="entry name" value="PERSULFIDE DIOXYGENASE ETHE1"/>
    <property type="match status" value="1"/>
</dbReference>